<evidence type="ECO:0000256" key="1">
    <source>
        <dbReference type="SAM" id="MobiDB-lite"/>
    </source>
</evidence>
<dbReference type="OrthoDB" id="10482805at2759"/>
<feature type="region of interest" description="Disordered" evidence="1">
    <location>
        <begin position="461"/>
        <end position="481"/>
    </location>
</feature>
<dbReference type="AlphaFoldDB" id="A0A0C2IBQ9"/>
<organism evidence="2 3">
    <name type="scientific">Thelohanellus kitauei</name>
    <name type="common">Myxosporean</name>
    <dbReference type="NCBI Taxonomy" id="669202"/>
    <lineage>
        <taxon>Eukaryota</taxon>
        <taxon>Metazoa</taxon>
        <taxon>Cnidaria</taxon>
        <taxon>Myxozoa</taxon>
        <taxon>Myxosporea</taxon>
        <taxon>Bivalvulida</taxon>
        <taxon>Platysporina</taxon>
        <taxon>Myxobolidae</taxon>
        <taxon>Thelohanellus</taxon>
    </lineage>
</organism>
<reference evidence="2 3" key="1">
    <citation type="journal article" date="2014" name="Genome Biol. Evol.">
        <title>The genome of the myxosporean Thelohanellus kitauei shows adaptations to nutrient acquisition within its fish host.</title>
        <authorList>
            <person name="Yang Y."/>
            <person name="Xiong J."/>
            <person name="Zhou Z."/>
            <person name="Huo F."/>
            <person name="Miao W."/>
            <person name="Ran C."/>
            <person name="Liu Y."/>
            <person name="Zhang J."/>
            <person name="Feng J."/>
            <person name="Wang M."/>
            <person name="Wang M."/>
            <person name="Wang L."/>
            <person name="Yao B."/>
        </authorList>
    </citation>
    <scope>NUCLEOTIDE SEQUENCE [LARGE SCALE GENOMIC DNA]</scope>
    <source>
        <strain evidence="2">Wuqing</strain>
    </source>
</reference>
<proteinExistence type="predicted"/>
<comment type="caution">
    <text evidence="2">The sequence shown here is derived from an EMBL/GenBank/DDBJ whole genome shotgun (WGS) entry which is preliminary data.</text>
</comment>
<protein>
    <submittedName>
        <fullName evidence="2">Engulfment and cell motility protein 1</fullName>
    </submittedName>
</protein>
<name>A0A0C2IBQ9_THEKT</name>
<evidence type="ECO:0000313" key="3">
    <source>
        <dbReference type="Proteomes" id="UP000031668"/>
    </source>
</evidence>
<feature type="compositionally biased region" description="Pro residues" evidence="1">
    <location>
        <begin position="465"/>
        <end position="475"/>
    </location>
</feature>
<gene>
    <name evidence="2" type="ORF">RF11_08944</name>
</gene>
<sequence length="481" mass="55709">METKFRDHYEEIVNWVKLQTLIQLLACDQPKIHISVLRLINTVFEKTPKEFQQDLTEVILEKNDLRSIVLKNVQIHGKSLPDELLHELFLLQNMVLYKELEHFHSPTIIDDYQVNEFRNIVQLYEQDQLTNVILKKIGFKNPSIIQNDLADLSNLVIDSLTFYITKNPGVAYYPELGPSLLEIIILSVKSLTKLLQNFTPSGPIKCLPLLLEREDPFEEIVCKLIKNHRVFIKNFNAKNASQIKPAFCKKIKLALKRIPFDFDRFYSDLEKLDKNKISQIMNEEETRWKDMIKNHESVKSLRLLYAPRVEELIKKQTFDLMSQGISAEYIPVQKSKKSKEEKITLKLNTAQNGFEYTLDSGATPITVSLSEINRVYNGDAAKPFIDEKILKKIPISTLVVFDGKTDEKHAFSIEPTHHQIISDVINFAENKKIDDKWEPNSYPALMESLINILLMDLNEKDIPREPPPVPPPPPNFEFSVE</sequence>
<dbReference type="Gene3D" id="6.10.10.90">
    <property type="match status" value="1"/>
</dbReference>
<keyword evidence="3" id="KW-1185">Reference proteome</keyword>
<evidence type="ECO:0000313" key="2">
    <source>
        <dbReference type="EMBL" id="KII62768.1"/>
    </source>
</evidence>
<accession>A0A0C2IBQ9</accession>
<dbReference type="EMBL" id="JWZT01004873">
    <property type="protein sequence ID" value="KII62768.1"/>
    <property type="molecule type" value="Genomic_DNA"/>
</dbReference>
<dbReference type="Proteomes" id="UP000031668">
    <property type="component" value="Unassembled WGS sequence"/>
</dbReference>